<keyword evidence="11" id="KW-0509">mRNA transport</keyword>
<organism evidence="20 21">
    <name type="scientific">Popillia japonica</name>
    <name type="common">Japanese beetle</name>
    <dbReference type="NCBI Taxonomy" id="7064"/>
    <lineage>
        <taxon>Eukaryota</taxon>
        <taxon>Metazoa</taxon>
        <taxon>Ecdysozoa</taxon>
        <taxon>Arthropoda</taxon>
        <taxon>Hexapoda</taxon>
        <taxon>Insecta</taxon>
        <taxon>Pterygota</taxon>
        <taxon>Neoptera</taxon>
        <taxon>Endopterygota</taxon>
        <taxon>Coleoptera</taxon>
        <taxon>Polyphaga</taxon>
        <taxon>Scarabaeiformia</taxon>
        <taxon>Scarabaeidae</taxon>
        <taxon>Rutelinae</taxon>
        <taxon>Popillia</taxon>
    </lineage>
</organism>
<keyword evidence="9" id="KW-0507">mRNA processing</keyword>
<keyword evidence="13" id="KW-0694">RNA-binding</keyword>
<dbReference type="GO" id="GO:0005681">
    <property type="term" value="C:spliceosomal complex"/>
    <property type="evidence" value="ECO:0007669"/>
    <property type="project" value="UniProtKB-KW"/>
</dbReference>
<evidence type="ECO:0000259" key="19">
    <source>
        <dbReference type="SMART" id="SM01044"/>
    </source>
</evidence>
<keyword evidence="8" id="KW-0963">Cytoplasm</keyword>
<dbReference type="PANTHER" id="PTHR13434:SF0">
    <property type="entry name" value="PROTEIN CASC3"/>
    <property type="match status" value="1"/>
</dbReference>
<dbReference type="Proteomes" id="UP001458880">
    <property type="component" value="Unassembled WGS sequence"/>
</dbReference>
<keyword evidence="7" id="KW-0813">Transport</keyword>
<comment type="caution">
    <text evidence="20">The sequence shown here is derived from an EMBL/GenBank/DDBJ whole genome shotgun (WGS) entry which is preliminary data.</text>
</comment>
<feature type="compositionally biased region" description="Polar residues" evidence="18">
    <location>
        <begin position="556"/>
        <end position="566"/>
    </location>
</feature>
<dbReference type="GO" id="GO:0010494">
    <property type="term" value="C:cytoplasmic stress granule"/>
    <property type="evidence" value="ECO:0007669"/>
    <property type="project" value="UniProtKB-SubCell"/>
</dbReference>
<feature type="compositionally biased region" description="Basic and acidic residues" evidence="18">
    <location>
        <begin position="223"/>
        <end position="233"/>
    </location>
</feature>
<evidence type="ECO:0000256" key="6">
    <source>
        <dbReference type="ARBA" id="ARBA00019964"/>
    </source>
</evidence>
<reference evidence="20 21" key="1">
    <citation type="journal article" date="2024" name="BMC Genomics">
        <title>De novo assembly and annotation of Popillia japonica's genome with initial clues to its potential as an invasive pest.</title>
        <authorList>
            <person name="Cucini C."/>
            <person name="Boschi S."/>
            <person name="Funari R."/>
            <person name="Cardaioli E."/>
            <person name="Iannotti N."/>
            <person name="Marturano G."/>
            <person name="Paoli F."/>
            <person name="Bruttini M."/>
            <person name="Carapelli A."/>
            <person name="Frati F."/>
            <person name="Nardi F."/>
        </authorList>
    </citation>
    <scope>NUCLEOTIDE SEQUENCE [LARGE SCALE GENOMIC DNA]</scope>
    <source>
        <strain evidence="20">DMR45628</strain>
    </source>
</reference>
<evidence type="ECO:0000256" key="7">
    <source>
        <dbReference type="ARBA" id="ARBA00022448"/>
    </source>
</evidence>
<feature type="compositionally biased region" description="Polar residues" evidence="18">
    <location>
        <begin position="422"/>
        <end position="434"/>
    </location>
</feature>
<evidence type="ECO:0000256" key="11">
    <source>
        <dbReference type="ARBA" id="ARBA00022816"/>
    </source>
</evidence>
<protein>
    <recommendedName>
        <fullName evidence="6">Protein CASC3</fullName>
    </recommendedName>
</protein>
<feature type="compositionally biased region" description="Polar residues" evidence="18">
    <location>
        <begin position="242"/>
        <end position="272"/>
    </location>
</feature>
<dbReference type="GO" id="GO:0048471">
    <property type="term" value="C:perinuclear region of cytoplasm"/>
    <property type="evidence" value="ECO:0007669"/>
    <property type="project" value="UniProtKB-SubCell"/>
</dbReference>
<feature type="compositionally biased region" description="Basic and acidic residues" evidence="18">
    <location>
        <begin position="105"/>
        <end position="157"/>
    </location>
</feature>
<feature type="compositionally biased region" description="Polar residues" evidence="18">
    <location>
        <begin position="20"/>
        <end position="46"/>
    </location>
</feature>
<dbReference type="GO" id="GO:0016607">
    <property type="term" value="C:nuclear speck"/>
    <property type="evidence" value="ECO:0007669"/>
    <property type="project" value="UniProtKB-SubCell"/>
</dbReference>
<feature type="region of interest" description="Disordered" evidence="18">
    <location>
        <begin position="546"/>
        <end position="609"/>
    </location>
</feature>
<feature type="domain" description="Btz" evidence="19">
    <location>
        <begin position="69"/>
        <end position="172"/>
    </location>
</feature>
<evidence type="ECO:0000256" key="2">
    <source>
        <dbReference type="ARBA" id="ARBA00004279"/>
    </source>
</evidence>
<feature type="compositionally biased region" description="Low complexity" evidence="18">
    <location>
        <begin position="55"/>
        <end position="69"/>
    </location>
</feature>
<feature type="compositionally biased region" description="Basic and acidic residues" evidence="18">
    <location>
        <begin position="331"/>
        <end position="342"/>
    </location>
</feature>
<feature type="compositionally biased region" description="Pro residues" evidence="18">
    <location>
        <begin position="505"/>
        <end position="515"/>
    </location>
</feature>
<dbReference type="GO" id="GO:0000184">
    <property type="term" value="P:nuclear-transcribed mRNA catabolic process, nonsense-mediated decay"/>
    <property type="evidence" value="ECO:0007669"/>
    <property type="project" value="UniProtKB-KW"/>
</dbReference>
<evidence type="ECO:0000256" key="4">
    <source>
        <dbReference type="ARBA" id="ARBA00004556"/>
    </source>
</evidence>
<dbReference type="AlphaFoldDB" id="A0AAW1LRJ1"/>
<keyword evidence="12" id="KW-0810">Translation regulation</keyword>
<evidence type="ECO:0000256" key="14">
    <source>
        <dbReference type="ARBA" id="ARBA00023161"/>
    </source>
</evidence>
<feature type="compositionally biased region" description="Low complexity" evidence="18">
    <location>
        <begin position="451"/>
        <end position="462"/>
    </location>
</feature>
<evidence type="ECO:0000256" key="13">
    <source>
        <dbReference type="ARBA" id="ARBA00022884"/>
    </source>
</evidence>
<feature type="compositionally biased region" description="Basic and acidic residues" evidence="18">
    <location>
        <begin position="84"/>
        <end position="96"/>
    </location>
</feature>
<comment type="similarity">
    <text evidence="5">Belongs to the CASC3 family.</text>
</comment>
<dbReference type="EMBL" id="JASPKY010000110">
    <property type="protein sequence ID" value="KAK9736655.1"/>
    <property type="molecule type" value="Genomic_DNA"/>
</dbReference>
<dbReference type="InterPro" id="IPR028544">
    <property type="entry name" value="CASC3"/>
</dbReference>
<comment type="subcellular location">
    <subcellularLocation>
        <location evidence="2">Cell projection</location>
        <location evidence="2">Dendrite</location>
    </subcellularLocation>
    <subcellularLocation>
        <location evidence="1">Cytoplasm</location>
        <location evidence="1">Stress granule</location>
    </subcellularLocation>
    <subcellularLocation>
        <location evidence="4">Cytoplasm</location>
        <location evidence="4">Perinuclear region</location>
    </subcellularLocation>
    <subcellularLocation>
        <location evidence="3">Nucleus speckle</location>
    </subcellularLocation>
</comment>
<keyword evidence="10" id="KW-0747">Spliceosome</keyword>
<feature type="compositionally biased region" description="Polar residues" evidence="18">
    <location>
        <begin position="296"/>
        <end position="319"/>
    </location>
</feature>
<dbReference type="GO" id="GO:0006417">
    <property type="term" value="P:regulation of translation"/>
    <property type="evidence" value="ECO:0007669"/>
    <property type="project" value="UniProtKB-KW"/>
</dbReference>
<feature type="region of interest" description="Disordered" evidence="18">
    <location>
        <begin position="1"/>
        <end position="488"/>
    </location>
</feature>
<feature type="compositionally biased region" description="Pro residues" evidence="18">
    <location>
        <begin position="472"/>
        <end position="488"/>
    </location>
</feature>
<name>A0AAW1LRJ1_POPJA</name>
<evidence type="ECO:0000256" key="8">
    <source>
        <dbReference type="ARBA" id="ARBA00022490"/>
    </source>
</evidence>
<dbReference type="GO" id="GO:0006397">
    <property type="term" value="P:mRNA processing"/>
    <property type="evidence" value="ECO:0007669"/>
    <property type="project" value="UniProtKB-KW"/>
</dbReference>
<dbReference type="InterPro" id="IPR018545">
    <property type="entry name" value="Btz_dom"/>
</dbReference>
<evidence type="ECO:0000256" key="17">
    <source>
        <dbReference type="ARBA" id="ARBA00023273"/>
    </source>
</evidence>
<evidence type="ECO:0000256" key="18">
    <source>
        <dbReference type="SAM" id="MobiDB-lite"/>
    </source>
</evidence>
<feature type="compositionally biased region" description="Low complexity" evidence="18">
    <location>
        <begin position="546"/>
        <end position="555"/>
    </location>
</feature>
<feature type="compositionally biased region" description="Low complexity" evidence="18">
    <location>
        <begin position="273"/>
        <end position="287"/>
    </location>
</feature>
<dbReference type="Pfam" id="PF09405">
    <property type="entry name" value="Btz"/>
    <property type="match status" value="1"/>
</dbReference>
<dbReference type="PANTHER" id="PTHR13434">
    <property type="entry name" value="PROTEIN CASC3"/>
    <property type="match status" value="1"/>
</dbReference>
<accession>A0AAW1LRJ1</accession>
<keyword evidence="21" id="KW-1185">Reference proteome</keyword>
<evidence type="ECO:0000256" key="15">
    <source>
        <dbReference type="ARBA" id="ARBA00023187"/>
    </source>
</evidence>
<feature type="region of interest" description="Disordered" evidence="18">
    <location>
        <begin position="500"/>
        <end position="528"/>
    </location>
</feature>
<dbReference type="GO" id="GO:0030425">
    <property type="term" value="C:dendrite"/>
    <property type="evidence" value="ECO:0007669"/>
    <property type="project" value="UniProtKB-SubCell"/>
</dbReference>
<evidence type="ECO:0000313" key="20">
    <source>
        <dbReference type="EMBL" id="KAK9736655.1"/>
    </source>
</evidence>
<evidence type="ECO:0000256" key="9">
    <source>
        <dbReference type="ARBA" id="ARBA00022664"/>
    </source>
</evidence>
<evidence type="ECO:0000256" key="10">
    <source>
        <dbReference type="ARBA" id="ARBA00022728"/>
    </source>
</evidence>
<evidence type="ECO:0000256" key="1">
    <source>
        <dbReference type="ARBA" id="ARBA00004210"/>
    </source>
</evidence>
<keyword evidence="16" id="KW-0539">Nucleus</keyword>
<feature type="compositionally biased region" description="Polar residues" evidence="18">
    <location>
        <begin position="345"/>
        <end position="369"/>
    </location>
</feature>
<dbReference type="GO" id="GO:0051028">
    <property type="term" value="P:mRNA transport"/>
    <property type="evidence" value="ECO:0007669"/>
    <property type="project" value="UniProtKB-KW"/>
</dbReference>
<dbReference type="GO" id="GO:0008380">
    <property type="term" value="P:RNA splicing"/>
    <property type="evidence" value="ECO:0007669"/>
    <property type="project" value="UniProtKB-KW"/>
</dbReference>
<gene>
    <name evidence="20" type="ORF">QE152_g11344</name>
</gene>
<proteinExistence type="inferred from homology"/>
<keyword evidence="15" id="KW-0508">mRNA splicing</keyword>
<dbReference type="SMART" id="SM01044">
    <property type="entry name" value="Btz"/>
    <property type="match status" value="1"/>
</dbReference>
<keyword evidence="14" id="KW-0866">Nonsense-mediated mRNA decay</keyword>
<dbReference type="GO" id="GO:0003729">
    <property type="term" value="F:mRNA binding"/>
    <property type="evidence" value="ECO:0007669"/>
    <property type="project" value="InterPro"/>
</dbReference>
<dbReference type="GO" id="GO:0035145">
    <property type="term" value="C:exon-exon junction complex"/>
    <property type="evidence" value="ECO:0007669"/>
    <property type="project" value="InterPro"/>
</dbReference>
<evidence type="ECO:0000256" key="16">
    <source>
        <dbReference type="ARBA" id="ARBA00023242"/>
    </source>
</evidence>
<evidence type="ECO:0000256" key="3">
    <source>
        <dbReference type="ARBA" id="ARBA00004324"/>
    </source>
</evidence>
<evidence type="ECO:0000256" key="5">
    <source>
        <dbReference type="ARBA" id="ARBA00009548"/>
    </source>
</evidence>
<evidence type="ECO:0000256" key="12">
    <source>
        <dbReference type="ARBA" id="ARBA00022845"/>
    </source>
</evidence>
<sequence length="648" mass="73064">MSEETTNKTNSAEMADTETDINLKTTSNGDAEQIQVTKTNSSNVSEYDSADSYSNRENGSLSGSESEGSVIFEREEGDGQESTPAKKVDDDEDKKNPQYIPKRGTFYEHDDRTADDIESPEAEKNDKDGKKKVWQDKKEKWSHDRFNDTEQAPKSRAELIAIYGYDIRNEDGPPRARRRRRYGRGPNKYTRNWEDVDAYGKPTVIRKTTTNKKHRPKSQASDSDSRDQSKSVHEDEEEDTPETVSPVESPQQQVKEQRILNCTNEENKTNLPQQVQQQQHYQQQHHQPTQHRDSPRQNNISTNQNDNRHQYPQHQQPNKNFRAGSGRVSKPKREITDSDYRGFTKSRQFKSTPPNRVHGRNSQNSNLHQGSKGIQEVEKDMGKMSIQDGGGGGGFKQNVKHNNSRQGSMPPRLQAEQKGSKRYSSIRQRSLPETTNPPFPQHANYYGNEFNQQNPTSQPQPTAIITNNTLHPPNPQLPQIPTQTLPPIPAQVPVTTTPILQAPPQFAPPFTPAPPFLQAGVPPTSFIPPQTAPILNYVQGQPQYPQPPYQGYQQPFNTVNQPTELYQPQGGITYYSTQEQQAAQRAAPPKRPKAAIPIVAPPEHRGRGRTVIQVEPSTNMEAIDNNQFPESVENAAKFEDVVETAAAQ</sequence>
<keyword evidence="17" id="KW-0966">Cell projection</keyword>
<evidence type="ECO:0000313" key="21">
    <source>
        <dbReference type="Proteomes" id="UP001458880"/>
    </source>
</evidence>